<reference evidence="4" key="1">
    <citation type="submission" date="2014-04" db="EMBL/GenBank/DDBJ databases">
        <title>Evolutionary Origins and Diversification of the Mycorrhizal Mutualists.</title>
        <authorList>
            <consortium name="DOE Joint Genome Institute"/>
            <consortium name="Mycorrhizal Genomics Consortium"/>
            <person name="Kohler A."/>
            <person name="Kuo A."/>
            <person name="Nagy L.G."/>
            <person name="Floudas D."/>
            <person name="Copeland A."/>
            <person name="Barry K.W."/>
            <person name="Cichocki N."/>
            <person name="Veneault-Fourrey C."/>
            <person name="LaButti K."/>
            <person name="Lindquist E.A."/>
            <person name="Lipzen A."/>
            <person name="Lundell T."/>
            <person name="Morin E."/>
            <person name="Murat C."/>
            <person name="Riley R."/>
            <person name="Ohm R."/>
            <person name="Sun H."/>
            <person name="Tunlid A."/>
            <person name="Henrissat B."/>
            <person name="Grigoriev I.V."/>
            <person name="Hibbett D.S."/>
            <person name="Martin F."/>
        </authorList>
    </citation>
    <scope>NUCLEOTIDE SEQUENCE [LARGE SCALE GENOMIC DNA]</scope>
    <source>
        <strain evidence="4">FD-334 SS-4</strain>
    </source>
</reference>
<dbReference type="EMBL" id="KN817519">
    <property type="protein sequence ID" value="KJA29174.1"/>
    <property type="molecule type" value="Genomic_DNA"/>
</dbReference>
<feature type="coiled-coil region" evidence="1">
    <location>
        <begin position="190"/>
        <end position="224"/>
    </location>
</feature>
<dbReference type="PANTHER" id="PTHR31962:SF1">
    <property type="entry name" value="SPHINGOLIPID LONG CHAIN BASE-RESPONSIVE PROTEIN PIL1"/>
    <property type="match status" value="1"/>
</dbReference>
<evidence type="ECO:0000313" key="3">
    <source>
        <dbReference type="EMBL" id="KJA29174.1"/>
    </source>
</evidence>
<keyword evidence="1" id="KW-0175">Coiled coil</keyword>
<feature type="compositionally biased region" description="Basic and acidic residues" evidence="2">
    <location>
        <begin position="299"/>
        <end position="311"/>
    </location>
</feature>
<keyword evidence="4" id="KW-1185">Reference proteome</keyword>
<feature type="region of interest" description="Disordered" evidence="2">
    <location>
        <begin position="21"/>
        <end position="55"/>
    </location>
</feature>
<feature type="compositionally biased region" description="Basic and acidic residues" evidence="2">
    <location>
        <begin position="492"/>
        <end position="510"/>
    </location>
</feature>
<dbReference type="InterPro" id="IPR027267">
    <property type="entry name" value="AH/BAR_dom_sf"/>
</dbReference>
<feature type="region of interest" description="Disordered" evidence="2">
    <location>
        <begin position="296"/>
        <end position="364"/>
    </location>
</feature>
<feature type="compositionally biased region" description="Low complexity" evidence="2">
    <location>
        <begin position="481"/>
        <end position="490"/>
    </location>
</feature>
<dbReference type="OMA" id="HHQLRSF"/>
<dbReference type="GO" id="GO:0070941">
    <property type="term" value="P:eisosome assembly"/>
    <property type="evidence" value="ECO:0007669"/>
    <property type="project" value="TreeGrafter"/>
</dbReference>
<dbReference type="STRING" id="945553.A0A0D2PEI5"/>
<feature type="compositionally biased region" description="Low complexity" evidence="2">
    <location>
        <begin position="402"/>
        <end position="417"/>
    </location>
</feature>
<organism evidence="3 4">
    <name type="scientific">Hypholoma sublateritium (strain FD-334 SS-4)</name>
    <dbReference type="NCBI Taxonomy" id="945553"/>
    <lineage>
        <taxon>Eukaryota</taxon>
        <taxon>Fungi</taxon>
        <taxon>Dikarya</taxon>
        <taxon>Basidiomycota</taxon>
        <taxon>Agaricomycotina</taxon>
        <taxon>Agaricomycetes</taxon>
        <taxon>Agaricomycetidae</taxon>
        <taxon>Agaricales</taxon>
        <taxon>Agaricineae</taxon>
        <taxon>Strophariaceae</taxon>
        <taxon>Hypholoma</taxon>
    </lineage>
</organism>
<accession>A0A0D2PEI5</accession>
<evidence type="ECO:0000256" key="1">
    <source>
        <dbReference type="SAM" id="Coils"/>
    </source>
</evidence>
<dbReference type="GO" id="GO:0006897">
    <property type="term" value="P:endocytosis"/>
    <property type="evidence" value="ECO:0007669"/>
    <property type="project" value="TreeGrafter"/>
</dbReference>
<sequence length="536" mass="57286">MPVPGFLTSFADKAQNALNASPLAQHIPASLQPHPASSPDAATQPSANEAAAQGSKSHALESIQYQFRSLQQQYSATTPVQKIITVEKGISIDYDSVSRNSKSQSKELYTWGQSEAEDLKDVTDRLAYLNFVQGSLASSLSTKLDSARAPLKALRDAETTLQPRRNIRIGLHNQIARIEHEQQKGNEKRVIDLREQLRKAESDDQQLEREVELLKRKAVKESEQMKWDAIREYGEKLVLLSQAASPIISALPAIPPTPTSPYTGAQTTGAVRASLQRALDNYKTGHINLPPQVAAADLSRSDTRSFGESHASELSSLDSLPATAASPTPTPPTGRPLPTTSTYPIGASSPPINPQALNQMPTPIHLSPATAPVPQDVLSYPGSATSPVPTFPEITPTVAETGLPVAAGPDGPGPASGSLHDIKRASDFAGPRTAGFPATQPQPETYGQAPVSGSPAYPSAEEEKRRLAASYSQQAPPPAAAAPSSATQPPHETAEEEKKRLEREERERVLHGGAGPNVPPKDNKEDDLPPYQEPGL</sequence>
<dbReference type="GO" id="GO:0036286">
    <property type="term" value="C:eisosome filament"/>
    <property type="evidence" value="ECO:0007669"/>
    <property type="project" value="TreeGrafter"/>
</dbReference>
<dbReference type="GO" id="GO:0008289">
    <property type="term" value="F:lipid binding"/>
    <property type="evidence" value="ECO:0007669"/>
    <property type="project" value="TreeGrafter"/>
</dbReference>
<dbReference type="PANTHER" id="PTHR31962">
    <property type="entry name" value="SPHINGOLIPID LONG CHAIN BASE-RESPONSIVE PROTEIN PIL1"/>
    <property type="match status" value="1"/>
</dbReference>
<dbReference type="GO" id="GO:0005886">
    <property type="term" value="C:plasma membrane"/>
    <property type="evidence" value="ECO:0007669"/>
    <property type="project" value="TreeGrafter"/>
</dbReference>
<dbReference type="Gene3D" id="1.20.1270.60">
    <property type="entry name" value="Arfaptin homology (AH) domain/BAR domain"/>
    <property type="match status" value="1"/>
</dbReference>
<gene>
    <name evidence="3" type="ORF">HYPSUDRAFT_81974</name>
</gene>
<dbReference type="Proteomes" id="UP000054270">
    <property type="component" value="Unassembled WGS sequence"/>
</dbReference>
<dbReference type="AlphaFoldDB" id="A0A0D2PEI5"/>
<feature type="region of interest" description="Disordered" evidence="2">
    <location>
        <begin position="401"/>
        <end position="536"/>
    </location>
</feature>
<evidence type="ECO:0008006" key="5">
    <source>
        <dbReference type="Google" id="ProtNLM"/>
    </source>
</evidence>
<dbReference type="CDD" id="cd21372">
    <property type="entry name" value="cwf21_CWC21-like"/>
    <property type="match status" value="1"/>
</dbReference>
<dbReference type="Pfam" id="PF13805">
    <property type="entry name" value="Pil1"/>
    <property type="match status" value="1"/>
</dbReference>
<dbReference type="InterPro" id="IPR028245">
    <property type="entry name" value="PIL1/LSP1"/>
</dbReference>
<proteinExistence type="predicted"/>
<evidence type="ECO:0000313" key="4">
    <source>
        <dbReference type="Proteomes" id="UP000054270"/>
    </source>
</evidence>
<name>A0A0D2PEI5_HYPSF</name>
<dbReference type="OrthoDB" id="5599269at2759"/>
<protein>
    <recommendedName>
        <fullName evidence="5">Sphingolipid long chain base-responsive protein LSP1</fullName>
    </recommendedName>
</protein>
<evidence type="ECO:0000256" key="2">
    <source>
        <dbReference type="SAM" id="MobiDB-lite"/>
    </source>
</evidence>